<accession>A0A6B9XPT4</accession>
<name>A0A6B9XPT4_PICSI</name>
<evidence type="ECO:0000313" key="2">
    <source>
        <dbReference type="EMBL" id="QHR89990.1"/>
    </source>
</evidence>
<feature type="compositionally biased region" description="Basic and acidic residues" evidence="1">
    <location>
        <begin position="30"/>
        <end position="39"/>
    </location>
</feature>
<evidence type="ECO:0000256" key="1">
    <source>
        <dbReference type="SAM" id="MobiDB-lite"/>
    </source>
</evidence>
<organism evidence="2">
    <name type="scientific">Picea sitchensis</name>
    <name type="common">Sitka spruce</name>
    <name type="synonym">Pinus sitchensis</name>
    <dbReference type="NCBI Taxonomy" id="3332"/>
    <lineage>
        <taxon>Eukaryota</taxon>
        <taxon>Viridiplantae</taxon>
        <taxon>Streptophyta</taxon>
        <taxon>Embryophyta</taxon>
        <taxon>Tracheophyta</taxon>
        <taxon>Spermatophyta</taxon>
        <taxon>Pinopsida</taxon>
        <taxon>Pinidae</taxon>
        <taxon>Conifers I</taxon>
        <taxon>Pinales</taxon>
        <taxon>Pinaceae</taxon>
        <taxon>Picea</taxon>
    </lineage>
</organism>
<dbReference type="AlphaFoldDB" id="A0A6B9XPT4"/>
<reference evidence="2" key="1">
    <citation type="submission" date="2019-03" db="EMBL/GenBank/DDBJ databases">
        <title>Largest Complete Mitochondrial Genome of a Gymnosperm, Sitka Spruce (Picea sitchensis), Indicates Complex Physical Structure.</title>
        <authorList>
            <person name="Jackman S.D."/>
            <person name="Coombe L."/>
            <person name="Warren R."/>
            <person name="Kirk H."/>
            <person name="Trinh E."/>
            <person name="McLeod T."/>
            <person name="Pleasance S."/>
            <person name="Pandoh P."/>
            <person name="Zhao Y."/>
            <person name="Coope R."/>
            <person name="Bousquet J."/>
            <person name="Bohlmann J.C."/>
            <person name="Jones S.J.M."/>
            <person name="Birol I."/>
        </authorList>
    </citation>
    <scope>NUCLEOTIDE SEQUENCE</scope>
    <source>
        <strain evidence="2">Q903</strain>
    </source>
</reference>
<sequence>MTFFQCRLFVGWWRHPPTINLGYWKHPREKKPNEKDPEGLSRGTRGRPGGTHMRYEYEVFVKYVVSHPQTNKHGGFNWPELLTTAQPVWSHPNTADLLRNDSLIVESPYENW</sequence>
<geneLocation type="mitochondrion" evidence="2"/>
<feature type="region of interest" description="Disordered" evidence="1">
    <location>
        <begin position="18"/>
        <end position="51"/>
    </location>
</feature>
<gene>
    <name evidence="2" type="primary">orf04035</name>
    <name evidence="2" type="ORF">Q903MT_gene4012</name>
</gene>
<dbReference type="EMBL" id="MK697699">
    <property type="protein sequence ID" value="QHR89990.1"/>
    <property type="molecule type" value="Genomic_DNA"/>
</dbReference>
<keyword evidence="2" id="KW-0496">Mitochondrion</keyword>
<protein>
    <submittedName>
        <fullName evidence="2">Uncharacterized protein</fullName>
    </submittedName>
</protein>
<proteinExistence type="predicted"/>